<dbReference type="GO" id="GO:0016020">
    <property type="term" value="C:membrane"/>
    <property type="evidence" value="ECO:0007669"/>
    <property type="project" value="UniProtKB-SubCell"/>
</dbReference>
<dbReference type="PANTHER" id="PTHR23033">
    <property type="entry name" value="BETA1,3-GALACTOSYLTRANSFERASE"/>
    <property type="match status" value="1"/>
</dbReference>
<evidence type="ECO:0000256" key="1">
    <source>
        <dbReference type="ARBA" id="ARBA00004606"/>
    </source>
</evidence>
<proteinExistence type="inferred from homology"/>
<sequence>MSAAITINRTTTARVAVIFIVLLGIFFFRDTWLPHVHDQQSQLSNGSPSKIDKPAHGVGAVHTTAAAPTPSPSSSAFYKECATTPGADNVLVLVKTGATEIYQKLPTHFVTTFACVPHFMIFSDLEQTIANIPIHDALVNVSESFRDHHEDFELYRKLQQYQREGQDVSKLTGKGGWNLDKWKFLPMLHKAFETAGPEIEWFLMMEADTSVSWTNLLQWLKTMDPKKGYYLGAQNVLGNTLFGHGGSGVIISRRTADLMKEHRNSTGKEVYDAKWELSTSQNCCGDEIIARAFMEVDVKLTPAWPLIQGETVSTLDWTKEHWCSPSITWHHVDPIEIDTMFQFQSQWVDAHGWDTPFLYRDVFEHFVSRHTTVNRTSWNNLSQDRKLISASLAGPDNEDFYSLEPYEQRAVKSADACAEACLLKPERECVQWMFTPGRCYLGRDIRFGKSDEVLGEHWTSGWVQERLAAFREGFEACEVKWHGSGA</sequence>
<evidence type="ECO:0000256" key="7">
    <source>
        <dbReference type="SAM" id="Phobius"/>
    </source>
</evidence>
<organism evidence="8 9">
    <name type="scientific">Meristemomyces frigidus</name>
    <dbReference type="NCBI Taxonomy" id="1508187"/>
    <lineage>
        <taxon>Eukaryota</taxon>
        <taxon>Fungi</taxon>
        <taxon>Dikarya</taxon>
        <taxon>Ascomycota</taxon>
        <taxon>Pezizomycotina</taxon>
        <taxon>Dothideomycetes</taxon>
        <taxon>Dothideomycetidae</taxon>
        <taxon>Mycosphaerellales</taxon>
        <taxon>Teratosphaeriaceae</taxon>
        <taxon>Meristemomyces</taxon>
    </lineage>
</organism>
<evidence type="ECO:0000256" key="3">
    <source>
        <dbReference type="ARBA" id="ARBA00022692"/>
    </source>
</evidence>
<evidence type="ECO:0000313" key="8">
    <source>
        <dbReference type="EMBL" id="KAK5114542.1"/>
    </source>
</evidence>
<evidence type="ECO:0000256" key="5">
    <source>
        <dbReference type="ARBA" id="ARBA00022989"/>
    </source>
</evidence>
<comment type="subcellular location">
    <subcellularLocation>
        <location evidence="1">Membrane</location>
        <topology evidence="1">Single-pass type II membrane protein</topology>
    </subcellularLocation>
</comment>
<keyword evidence="5 7" id="KW-1133">Transmembrane helix</keyword>
<evidence type="ECO:0000256" key="6">
    <source>
        <dbReference type="ARBA" id="ARBA00023136"/>
    </source>
</evidence>
<keyword evidence="3 7" id="KW-0812">Transmembrane</keyword>
<evidence type="ECO:0008006" key="10">
    <source>
        <dbReference type="Google" id="ProtNLM"/>
    </source>
</evidence>
<protein>
    <recommendedName>
        <fullName evidence="10">Glycosyltransferase family 31 protein</fullName>
    </recommendedName>
</protein>
<name>A0AAN7TGV7_9PEZI</name>
<evidence type="ECO:0000256" key="2">
    <source>
        <dbReference type="ARBA" id="ARBA00006462"/>
    </source>
</evidence>
<reference evidence="8" key="1">
    <citation type="submission" date="2023-08" db="EMBL/GenBank/DDBJ databases">
        <title>Black Yeasts Isolated from many extreme environments.</title>
        <authorList>
            <person name="Coleine C."/>
            <person name="Stajich J.E."/>
            <person name="Selbmann L."/>
        </authorList>
    </citation>
    <scope>NUCLEOTIDE SEQUENCE</scope>
    <source>
        <strain evidence="8">CCFEE 5401</strain>
    </source>
</reference>
<dbReference type="Proteomes" id="UP001310890">
    <property type="component" value="Unassembled WGS sequence"/>
</dbReference>
<comment type="similarity">
    <text evidence="2">Belongs to the glycosyltransferase 31 family. Beta3-Gal-T subfamily.</text>
</comment>
<keyword evidence="4" id="KW-0735">Signal-anchor</keyword>
<dbReference type="PANTHER" id="PTHR23033:SF40">
    <property type="entry name" value="APPLE DOMAIN-CONTAINING PROTEIN"/>
    <property type="match status" value="1"/>
</dbReference>
<keyword evidence="6 7" id="KW-0472">Membrane</keyword>
<dbReference type="InterPro" id="IPR026050">
    <property type="entry name" value="C1GALT1/C1GALT1_chp1"/>
</dbReference>
<comment type="caution">
    <text evidence="8">The sequence shown here is derived from an EMBL/GenBank/DDBJ whole genome shotgun (WGS) entry which is preliminary data.</text>
</comment>
<accession>A0AAN7TGV7</accession>
<dbReference type="Gene3D" id="3.90.550.50">
    <property type="match status" value="1"/>
</dbReference>
<evidence type="ECO:0000313" key="9">
    <source>
        <dbReference type="Proteomes" id="UP001310890"/>
    </source>
</evidence>
<dbReference type="EMBL" id="JAVRRL010000017">
    <property type="protein sequence ID" value="KAK5114542.1"/>
    <property type="molecule type" value="Genomic_DNA"/>
</dbReference>
<feature type="transmembrane region" description="Helical" evidence="7">
    <location>
        <begin position="12"/>
        <end position="28"/>
    </location>
</feature>
<gene>
    <name evidence="8" type="ORF">LTR62_002477</name>
</gene>
<evidence type="ECO:0000256" key="4">
    <source>
        <dbReference type="ARBA" id="ARBA00022968"/>
    </source>
</evidence>
<dbReference type="AlphaFoldDB" id="A0AAN7TGV7"/>